<comment type="caution">
    <text evidence="2">The sequence shown here is derived from an EMBL/GenBank/DDBJ whole genome shotgun (WGS) entry which is preliminary data.</text>
</comment>
<dbReference type="AlphaFoldDB" id="X1KYZ5"/>
<reference evidence="2" key="1">
    <citation type="journal article" date="2014" name="Front. Microbiol.">
        <title>High frequency of phylogenetically diverse reductive dehalogenase-homologous genes in deep subseafloor sedimentary metagenomes.</title>
        <authorList>
            <person name="Kawai M."/>
            <person name="Futagami T."/>
            <person name="Toyoda A."/>
            <person name="Takaki Y."/>
            <person name="Nishi S."/>
            <person name="Hori S."/>
            <person name="Arai W."/>
            <person name="Tsubouchi T."/>
            <person name="Morono Y."/>
            <person name="Uchiyama I."/>
            <person name="Ito T."/>
            <person name="Fujiyama A."/>
            <person name="Inagaki F."/>
            <person name="Takami H."/>
        </authorList>
    </citation>
    <scope>NUCLEOTIDE SEQUENCE</scope>
    <source>
        <strain evidence="2">Expedition CK06-06</strain>
    </source>
</reference>
<accession>X1KYZ5</accession>
<evidence type="ECO:0000313" key="2">
    <source>
        <dbReference type="EMBL" id="GAH98865.1"/>
    </source>
</evidence>
<organism evidence="2">
    <name type="scientific">marine sediment metagenome</name>
    <dbReference type="NCBI Taxonomy" id="412755"/>
    <lineage>
        <taxon>unclassified sequences</taxon>
        <taxon>metagenomes</taxon>
        <taxon>ecological metagenomes</taxon>
    </lineage>
</organism>
<feature type="compositionally biased region" description="Polar residues" evidence="1">
    <location>
        <begin position="31"/>
        <end position="43"/>
    </location>
</feature>
<feature type="non-terminal residue" evidence="2">
    <location>
        <position position="1"/>
    </location>
</feature>
<dbReference type="EMBL" id="BARV01003038">
    <property type="protein sequence ID" value="GAH98865.1"/>
    <property type="molecule type" value="Genomic_DNA"/>
</dbReference>
<protein>
    <submittedName>
        <fullName evidence="2">Uncharacterized protein</fullName>
    </submittedName>
</protein>
<gene>
    <name evidence="2" type="ORF">S06H3_07490</name>
</gene>
<feature type="compositionally biased region" description="Basic and acidic residues" evidence="1">
    <location>
        <begin position="58"/>
        <end position="71"/>
    </location>
</feature>
<name>X1KYZ5_9ZZZZ</name>
<evidence type="ECO:0000256" key="1">
    <source>
        <dbReference type="SAM" id="MobiDB-lite"/>
    </source>
</evidence>
<sequence>IFCDSNTNRLFSPVGIIFKGSGFYTTDYKSRSGNFNNNTSVLTNKEKDSKKSKTKSPGKKESGGVSDKKNN</sequence>
<feature type="region of interest" description="Disordered" evidence="1">
    <location>
        <begin position="30"/>
        <end position="71"/>
    </location>
</feature>
<proteinExistence type="predicted"/>